<dbReference type="Gene3D" id="2.160.20.80">
    <property type="entry name" value="E3 ubiquitin-protein ligase SopA"/>
    <property type="match status" value="2"/>
</dbReference>
<dbReference type="Pfam" id="PF00805">
    <property type="entry name" value="Pentapeptide"/>
    <property type="match status" value="4"/>
</dbReference>
<dbReference type="PANTHER" id="PTHR14136:SF25">
    <property type="entry name" value="BTB_POZ DOMAIN-CONTAINING PROTEIN"/>
    <property type="match status" value="1"/>
</dbReference>
<proteinExistence type="predicted"/>
<evidence type="ECO:0000313" key="1">
    <source>
        <dbReference type="EMBL" id="MEQ5841060.1"/>
    </source>
</evidence>
<evidence type="ECO:0000313" key="2">
    <source>
        <dbReference type="Proteomes" id="UP001469089"/>
    </source>
</evidence>
<comment type="caution">
    <text evidence="1">The sequence shown here is derived from an EMBL/GenBank/DDBJ whole genome shotgun (WGS) entry which is preliminary data.</text>
</comment>
<name>A0ABV1LP59_9BURK</name>
<keyword evidence="2" id="KW-1185">Reference proteome</keyword>
<dbReference type="SUPFAM" id="SSF141571">
    <property type="entry name" value="Pentapeptide repeat-like"/>
    <property type="match status" value="1"/>
</dbReference>
<protein>
    <submittedName>
        <fullName evidence="1">Pentapeptide repeat-containing protein</fullName>
    </submittedName>
</protein>
<dbReference type="PANTHER" id="PTHR14136">
    <property type="entry name" value="BTB_POZ DOMAIN-CONTAINING PROTEIN KCTD9"/>
    <property type="match status" value="1"/>
</dbReference>
<reference evidence="1 2" key="1">
    <citation type="journal article" date="2024" name="Chem. Sci.">
        <title>Discovery of a lagriamide polyketide by integrated genome mining, isotopic labeling, and untargeted metabolomics.</title>
        <authorList>
            <person name="Fergusson C.H."/>
            <person name="Saulog J."/>
            <person name="Paulo B.S."/>
            <person name="Wilson D.M."/>
            <person name="Liu D.Y."/>
            <person name="Morehouse N.J."/>
            <person name="Waterworth S."/>
            <person name="Barkei J."/>
            <person name="Gray C.A."/>
            <person name="Kwan J.C."/>
            <person name="Eustaquio A.S."/>
            <person name="Linington R.G."/>
        </authorList>
    </citation>
    <scope>NUCLEOTIDE SEQUENCE [LARGE SCALE GENOMIC DNA]</scope>
    <source>
        <strain evidence="1 2">RL17-338-BIF-B</strain>
    </source>
</reference>
<dbReference type="EMBL" id="JAOALG010000001">
    <property type="protein sequence ID" value="MEQ5841060.1"/>
    <property type="molecule type" value="Genomic_DNA"/>
</dbReference>
<dbReference type="InterPro" id="IPR051082">
    <property type="entry name" value="Pentapeptide-BTB/POZ_domain"/>
</dbReference>
<sequence length="350" mass="39321">MILTELKESMLINDSELRQLRDRWSDGKYKTVLEALEAVLPQDEWMDMCDTIVHPVDKKLANDLRGIRLCEKDLKNLDLTSSFLDFAVFDHSSFDGAQFQWSFVNKASFRGCKFRSAQLMILFGEEVDFSHAEFEKSHIDHAQLKSSNFSHVTMRSGNLSNSNVANSDFSVVLIEQGKIKWNDARNCNFSAARFIDCDFTGSQLNEGRLVSAEFQNCDLSGVDFRGAMLEGVRIDGGTFGNVPQGSVMARTRFDDTPEARRVIASSNSERQDCIEWCALDPGANAPVLPPSSSRLKGNPGEIVPRSGWWVSPALGSAQGRRYFEAGQKFPDTEMTDWGRVIWSYNPNDQV</sequence>
<dbReference type="RefSeq" id="WP_349543050.1">
    <property type="nucleotide sequence ID" value="NZ_JAOALG010000001.1"/>
</dbReference>
<gene>
    <name evidence="1" type="ORF">N0A02_16665</name>
</gene>
<dbReference type="InterPro" id="IPR001646">
    <property type="entry name" value="5peptide_repeat"/>
</dbReference>
<accession>A0ABV1LP59</accession>
<organism evidence="1 2">
    <name type="scientific">Paraburkholderia acidicola</name>
    <dbReference type="NCBI Taxonomy" id="1912599"/>
    <lineage>
        <taxon>Bacteria</taxon>
        <taxon>Pseudomonadati</taxon>
        <taxon>Pseudomonadota</taxon>
        <taxon>Betaproteobacteria</taxon>
        <taxon>Burkholderiales</taxon>
        <taxon>Burkholderiaceae</taxon>
        <taxon>Paraburkholderia</taxon>
    </lineage>
</organism>
<dbReference type="Proteomes" id="UP001469089">
    <property type="component" value="Unassembled WGS sequence"/>
</dbReference>